<evidence type="ECO:0000313" key="3">
    <source>
        <dbReference type="WBParaSite" id="MhA1_Contig1723.frz3.fgene1"/>
    </source>
</evidence>
<feature type="domain" description="BTB" evidence="1">
    <location>
        <begin position="159"/>
        <end position="227"/>
    </location>
</feature>
<dbReference type="InterPro" id="IPR000210">
    <property type="entry name" value="BTB/POZ_dom"/>
</dbReference>
<reference evidence="3" key="1">
    <citation type="submission" date="2016-11" db="UniProtKB">
        <authorList>
            <consortium name="WormBaseParasite"/>
        </authorList>
    </citation>
    <scope>IDENTIFICATION</scope>
</reference>
<dbReference type="Pfam" id="PF00651">
    <property type="entry name" value="BTB"/>
    <property type="match status" value="1"/>
</dbReference>
<evidence type="ECO:0000313" key="2">
    <source>
        <dbReference type="Proteomes" id="UP000095281"/>
    </source>
</evidence>
<dbReference type="PANTHER" id="PTHR24413">
    <property type="entry name" value="SPECKLE-TYPE POZ PROTEIN"/>
    <property type="match status" value="1"/>
</dbReference>
<dbReference type="WBParaSite" id="MhA1_Contig1723.frz3.fgene1">
    <property type="protein sequence ID" value="MhA1_Contig1723.frz3.fgene1"/>
    <property type="gene ID" value="MhA1_Contig1723.frz3.fgene1"/>
</dbReference>
<dbReference type="PROSITE" id="PS50097">
    <property type="entry name" value="BTB"/>
    <property type="match status" value="1"/>
</dbReference>
<dbReference type="InterPro" id="IPR011333">
    <property type="entry name" value="SKP1/BTB/POZ_sf"/>
</dbReference>
<dbReference type="CDD" id="cd18186">
    <property type="entry name" value="BTB_POZ_ZBTB_KLHL-like"/>
    <property type="match status" value="1"/>
</dbReference>
<protein>
    <submittedName>
        <fullName evidence="3">BTB domain-containing protein</fullName>
    </submittedName>
</protein>
<evidence type="ECO:0000259" key="1">
    <source>
        <dbReference type="PROSITE" id="PS50097"/>
    </source>
</evidence>
<dbReference type="Gene3D" id="3.30.710.10">
    <property type="entry name" value="Potassium Channel Kv1.1, Chain A"/>
    <property type="match status" value="1"/>
</dbReference>
<organism evidence="2 3">
    <name type="scientific">Meloidogyne hapla</name>
    <name type="common">Root-knot nematode worm</name>
    <dbReference type="NCBI Taxonomy" id="6305"/>
    <lineage>
        <taxon>Eukaryota</taxon>
        <taxon>Metazoa</taxon>
        <taxon>Ecdysozoa</taxon>
        <taxon>Nematoda</taxon>
        <taxon>Chromadorea</taxon>
        <taxon>Rhabditida</taxon>
        <taxon>Tylenchina</taxon>
        <taxon>Tylenchomorpha</taxon>
        <taxon>Tylenchoidea</taxon>
        <taxon>Meloidogynidae</taxon>
        <taxon>Meloidogyninae</taxon>
        <taxon>Meloidogyne</taxon>
    </lineage>
</organism>
<dbReference type="SMART" id="SM00225">
    <property type="entry name" value="BTB"/>
    <property type="match status" value="1"/>
</dbReference>
<name>A0A1I8B9S3_MELHA</name>
<dbReference type="SUPFAM" id="SSF54695">
    <property type="entry name" value="POZ domain"/>
    <property type="match status" value="1"/>
</dbReference>
<proteinExistence type="predicted"/>
<dbReference type="AlphaFoldDB" id="A0A1I8B9S3"/>
<accession>A0A1I8B9S3</accession>
<keyword evidence="2" id="KW-1185">Reference proteome</keyword>
<sequence length="327" mass="38850">MNIITSGYFLIVDPHDYDLKDIYRKNKLKSKVFYNTDFPKVKWELCVSYRNGLNKAKVWIRQIGPNNLNSLVNTKYVIYTYYKGNTCVDIARSTNEFENQEQLGYTSFSLNKFFSFFERLFCDGRLFVFCDVEFDLNYYKSNHYLQDIYRGMLEEEIFTDCVIKIGNEVIKTHRCVLAKNSKVFHKMFEQNGTTEAQNGEVVISDTTPECVRAMLEFFYTGMVSDELMKTHVENIFAIAYKYQVEMLQHLCERFMYSNINKENIVKYCGIIDLYEKIPTLEKECINYILANKKSFLKSKEWEEIKSNYDKLAFRFSDHIIKELNKSR</sequence>
<dbReference type="Proteomes" id="UP000095281">
    <property type="component" value="Unplaced"/>
</dbReference>